<proteinExistence type="predicted"/>
<evidence type="ECO:0000313" key="3">
    <source>
        <dbReference type="EMBL" id="OGD91419.1"/>
    </source>
</evidence>
<evidence type="ECO:0000256" key="1">
    <source>
        <dbReference type="ARBA" id="ARBA00022679"/>
    </source>
</evidence>
<evidence type="ECO:0000259" key="2">
    <source>
        <dbReference type="Pfam" id="PF13649"/>
    </source>
</evidence>
<evidence type="ECO:0000313" key="4">
    <source>
        <dbReference type="Proteomes" id="UP000178492"/>
    </source>
</evidence>
<feature type="domain" description="Methyltransferase" evidence="2">
    <location>
        <begin position="30"/>
        <end position="117"/>
    </location>
</feature>
<dbReference type="CDD" id="cd02440">
    <property type="entry name" value="AdoMet_MTases"/>
    <property type="match status" value="1"/>
</dbReference>
<dbReference type="Pfam" id="PF13649">
    <property type="entry name" value="Methyltransf_25"/>
    <property type="match status" value="1"/>
</dbReference>
<keyword evidence="1" id="KW-0808">Transferase</keyword>
<gene>
    <name evidence="3" type="ORF">A3D81_01310</name>
</gene>
<dbReference type="AlphaFoldDB" id="A0A1F5GHV9"/>
<name>A0A1F5GHV9_9BACT</name>
<accession>A0A1F5GHV9</accession>
<dbReference type="PANTHER" id="PTHR43861">
    <property type="entry name" value="TRANS-ACONITATE 2-METHYLTRANSFERASE-RELATED"/>
    <property type="match status" value="1"/>
</dbReference>
<dbReference type="STRING" id="1797715.A3D81_01310"/>
<dbReference type="Gene3D" id="3.40.50.150">
    <property type="entry name" value="Vaccinia Virus protein VP39"/>
    <property type="match status" value="1"/>
</dbReference>
<dbReference type="EMBL" id="MFBE01000015">
    <property type="protein sequence ID" value="OGD91419.1"/>
    <property type="molecule type" value="Genomic_DNA"/>
</dbReference>
<dbReference type="Proteomes" id="UP000178492">
    <property type="component" value="Unassembled WGS sequence"/>
</dbReference>
<organism evidence="3 4">
    <name type="scientific">Candidatus Curtissbacteria bacterium RIFCSPHIGHO2_02_FULL_40_17</name>
    <dbReference type="NCBI Taxonomy" id="1797715"/>
    <lineage>
        <taxon>Bacteria</taxon>
        <taxon>Candidatus Curtissiibacteriota</taxon>
    </lineage>
</organism>
<dbReference type="InterPro" id="IPR029063">
    <property type="entry name" value="SAM-dependent_MTases_sf"/>
</dbReference>
<reference evidence="3 4" key="1">
    <citation type="journal article" date="2016" name="Nat. Commun.">
        <title>Thousands of microbial genomes shed light on interconnected biogeochemical processes in an aquifer system.</title>
        <authorList>
            <person name="Anantharaman K."/>
            <person name="Brown C.T."/>
            <person name="Hug L.A."/>
            <person name="Sharon I."/>
            <person name="Castelle C.J."/>
            <person name="Probst A.J."/>
            <person name="Thomas B.C."/>
            <person name="Singh A."/>
            <person name="Wilkins M.J."/>
            <person name="Karaoz U."/>
            <person name="Brodie E.L."/>
            <person name="Williams K.H."/>
            <person name="Hubbard S.S."/>
            <person name="Banfield J.F."/>
        </authorList>
    </citation>
    <scope>NUCLEOTIDE SEQUENCE [LARGE SCALE GENOMIC DNA]</scope>
</reference>
<comment type="caution">
    <text evidence="3">The sequence shown here is derived from an EMBL/GenBank/DDBJ whole genome shotgun (WGS) entry which is preliminary data.</text>
</comment>
<dbReference type="SUPFAM" id="SSF53335">
    <property type="entry name" value="S-adenosyl-L-methionine-dependent methyltransferases"/>
    <property type="match status" value="1"/>
</dbReference>
<dbReference type="InterPro" id="IPR041698">
    <property type="entry name" value="Methyltransf_25"/>
</dbReference>
<dbReference type="GO" id="GO:0016740">
    <property type="term" value="F:transferase activity"/>
    <property type="evidence" value="ECO:0007669"/>
    <property type="project" value="UniProtKB-KW"/>
</dbReference>
<protein>
    <recommendedName>
        <fullName evidence="2">Methyltransferase domain-containing protein</fullName>
    </recommendedName>
</protein>
<sequence>MAKDSIYDFLRSLMLPLAEIDKALPKQGVIVDLGCGEGVIAKYLARRKTRKVIGVDNSQKRLQNSTQTNLTFVLGDIRSYRLKALDAIVISDVLHHLSYKDQKKLLVKIASNLKKGGIFVIKEIDAGEFIRSRLSRIWDFAFYPKDKIYYQHSNNLGNFLRSLGFNLKIARASRVFPGSTTLYICQKL</sequence>